<protein>
    <submittedName>
        <fullName evidence="1">Uncharacterized protein</fullName>
    </submittedName>
</protein>
<dbReference type="EMBL" id="LAZR01000084">
    <property type="protein sequence ID" value="KKN93734.1"/>
    <property type="molecule type" value="Genomic_DNA"/>
</dbReference>
<dbReference type="AlphaFoldDB" id="A0A0F9UQ11"/>
<organism evidence="1">
    <name type="scientific">marine sediment metagenome</name>
    <dbReference type="NCBI Taxonomy" id="412755"/>
    <lineage>
        <taxon>unclassified sequences</taxon>
        <taxon>metagenomes</taxon>
        <taxon>ecological metagenomes</taxon>
    </lineage>
</organism>
<name>A0A0F9UQ11_9ZZZZ</name>
<gene>
    <name evidence="1" type="ORF">LCGC14_0195670</name>
</gene>
<proteinExistence type="predicted"/>
<reference evidence="1" key="1">
    <citation type="journal article" date="2015" name="Nature">
        <title>Complex archaea that bridge the gap between prokaryotes and eukaryotes.</title>
        <authorList>
            <person name="Spang A."/>
            <person name="Saw J.H."/>
            <person name="Jorgensen S.L."/>
            <person name="Zaremba-Niedzwiedzka K."/>
            <person name="Martijn J."/>
            <person name="Lind A.E."/>
            <person name="van Eijk R."/>
            <person name="Schleper C."/>
            <person name="Guy L."/>
            <person name="Ettema T.J."/>
        </authorList>
    </citation>
    <scope>NUCLEOTIDE SEQUENCE</scope>
</reference>
<accession>A0A0F9UQ11</accession>
<evidence type="ECO:0000313" key="1">
    <source>
        <dbReference type="EMBL" id="KKN93734.1"/>
    </source>
</evidence>
<sequence length="137" mass="16286">MHEALKEQIRVLQNYIWDKERNLRNLERDLRLQLIDKPVDFFQLNVRITVPLELSSRRLSDDEDDSPESAYDSIMSQVIRNIEEGYNDPECPSNGQMAVELLEQKIIKLTHETFNELWGKNHFNTIRNKKSVKEMIE</sequence>
<comment type="caution">
    <text evidence="1">The sequence shown here is derived from an EMBL/GenBank/DDBJ whole genome shotgun (WGS) entry which is preliminary data.</text>
</comment>